<feature type="compositionally biased region" description="Low complexity" evidence="4">
    <location>
        <begin position="8"/>
        <end position="22"/>
    </location>
</feature>
<comment type="caution">
    <text evidence="6">The sequence shown here is derived from an EMBL/GenBank/DDBJ whole genome shotgun (WGS) entry which is preliminary data.</text>
</comment>
<gene>
    <name evidence="6" type="ORF">G8O29_00755</name>
</gene>
<dbReference type="EMBL" id="JAANHS010000001">
    <property type="protein sequence ID" value="NHB75268.1"/>
    <property type="molecule type" value="Genomic_DNA"/>
</dbReference>
<name>A0ABX0G2T5_9RHOB</name>
<dbReference type="InterPro" id="IPR003439">
    <property type="entry name" value="ABC_transporter-like_ATP-bd"/>
</dbReference>
<dbReference type="PROSITE" id="PS50893">
    <property type="entry name" value="ABC_TRANSPORTER_2"/>
    <property type="match status" value="1"/>
</dbReference>
<accession>A0ABX0G2T5</accession>
<dbReference type="Pfam" id="PF00005">
    <property type="entry name" value="ABC_tran"/>
    <property type="match status" value="1"/>
</dbReference>
<evidence type="ECO:0000313" key="6">
    <source>
        <dbReference type="EMBL" id="NHB75268.1"/>
    </source>
</evidence>
<feature type="domain" description="ABC transporter" evidence="5">
    <location>
        <begin position="46"/>
        <end position="290"/>
    </location>
</feature>
<organism evidence="6 7">
    <name type="scientific">Rhodobacter calidifons</name>
    <dbReference type="NCBI Taxonomy" id="2715277"/>
    <lineage>
        <taxon>Bacteria</taxon>
        <taxon>Pseudomonadati</taxon>
        <taxon>Pseudomonadota</taxon>
        <taxon>Alphaproteobacteria</taxon>
        <taxon>Rhodobacterales</taxon>
        <taxon>Rhodobacter group</taxon>
        <taxon>Rhodobacter</taxon>
    </lineage>
</organism>
<evidence type="ECO:0000259" key="5">
    <source>
        <dbReference type="PROSITE" id="PS50893"/>
    </source>
</evidence>
<dbReference type="GO" id="GO:0005524">
    <property type="term" value="F:ATP binding"/>
    <property type="evidence" value="ECO:0007669"/>
    <property type="project" value="UniProtKB-KW"/>
</dbReference>
<dbReference type="InterPro" id="IPR050086">
    <property type="entry name" value="MetN_ABC_transporter-like"/>
</dbReference>
<dbReference type="PANTHER" id="PTHR43166">
    <property type="entry name" value="AMINO ACID IMPORT ATP-BINDING PROTEIN"/>
    <property type="match status" value="1"/>
</dbReference>
<keyword evidence="1" id="KW-0813">Transport</keyword>
<proteinExistence type="predicted"/>
<keyword evidence="3 6" id="KW-0067">ATP-binding</keyword>
<protein>
    <submittedName>
        <fullName evidence="6">ATP-binding cassette domain-containing protein</fullName>
    </submittedName>
</protein>
<evidence type="ECO:0000313" key="7">
    <source>
        <dbReference type="Proteomes" id="UP001515660"/>
    </source>
</evidence>
<sequence length="292" mass="30763">MTWCAGCTRTSASRNSPNSSGSETAVNAPVLPVRAEAGSTLVEPVLAVQGLTKAFAGTGILRGVDFALAPGQSTALIGANGSGKSTLLRCLVRLVEPTSGGVLMLGQDVGALSPRALRRFRARVGIVWQKHNLVPRLSALSNVIHGAQARMSGPRVWTQALAPAQVRAEAMACLARVGLADRALARVDSLSGGQSQRVAIARMLMQRPEFILADEPDASLDPQTGQEVMELLLGLVRQDGLSLLVISHRLEHTLAFSDRILGLAQGRIALDMPTPAASAGELRRFFDHEAAA</sequence>
<reference evidence="6 7" key="1">
    <citation type="journal article" date="2022" name="Microorganisms">
        <title>Genome Sequence and Characterization of a Xanthorhodopsin-Containing, Aerobic Anoxygenic Phototrophic Rhodobacter Species, Isolated from Mesophilic Conditions at Yellowstone National Park.</title>
        <authorList>
            <person name="Kyndt J.A."/>
            <person name="Robertson S."/>
            <person name="Shoffstall I.B."/>
            <person name="Ramaley R.F."/>
            <person name="Meyer T.E."/>
        </authorList>
    </citation>
    <scope>NUCLEOTIDE SEQUENCE [LARGE SCALE GENOMIC DNA]</scope>
    <source>
        <strain evidence="6 7">M37P</strain>
    </source>
</reference>
<keyword evidence="7" id="KW-1185">Reference proteome</keyword>
<evidence type="ECO:0000256" key="3">
    <source>
        <dbReference type="ARBA" id="ARBA00022840"/>
    </source>
</evidence>
<dbReference type="Proteomes" id="UP001515660">
    <property type="component" value="Unassembled WGS sequence"/>
</dbReference>
<evidence type="ECO:0000256" key="2">
    <source>
        <dbReference type="ARBA" id="ARBA00022741"/>
    </source>
</evidence>
<dbReference type="SUPFAM" id="SSF52540">
    <property type="entry name" value="P-loop containing nucleoside triphosphate hydrolases"/>
    <property type="match status" value="1"/>
</dbReference>
<dbReference type="PROSITE" id="PS00211">
    <property type="entry name" value="ABC_TRANSPORTER_1"/>
    <property type="match status" value="1"/>
</dbReference>
<feature type="region of interest" description="Disordered" evidence="4">
    <location>
        <begin position="1"/>
        <end position="25"/>
    </location>
</feature>
<dbReference type="Gene3D" id="3.40.50.300">
    <property type="entry name" value="P-loop containing nucleotide triphosphate hydrolases"/>
    <property type="match status" value="1"/>
</dbReference>
<keyword evidence="2" id="KW-0547">Nucleotide-binding</keyword>
<dbReference type="InterPro" id="IPR027417">
    <property type="entry name" value="P-loop_NTPase"/>
</dbReference>
<evidence type="ECO:0000256" key="4">
    <source>
        <dbReference type="SAM" id="MobiDB-lite"/>
    </source>
</evidence>
<dbReference type="SMART" id="SM00382">
    <property type="entry name" value="AAA"/>
    <property type="match status" value="1"/>
</dbReference>
<dbReference type="InterPro" id="IPR003593">
    <property type="entry name" value="AAA+_ATPase"/>
</dbReference>
<evidence type="ECO:0000256" key="1">
    <source>
        <dbReference type="ARBA" id="ARBA00022448"/>
    </source>
</evidence>
<dbReference type="InterPro" id="IPR017871">
    <property type="entry name" value="ABC_transporter-like_CS"/>
</dbReference>